<accession>A0ACB8HHP4</accession>
<name>A0ACB8HHP4_PSICU</name>
<evidence type="ECO:0000313" key="1">
    <source>
        <dbReference type="EMBL" id="KAH9486694.1"/>
    </source>
</evidence>
<gene>
    <name evidence="1" type="ORF">JR316_0000759</name>
</gene>
<dbReference type="EMBL" id="JAFIQS020000001">
    <property type="protein sequence ID" value="KAH9486694.1"/>
    <property type="molecule type" value="Genomic_DNA"/>
</dbReference>
<protein>
    <submittedName>
        <fullName evidence="1">Uncharacterized protein</fullName>
    </submittedName>
</protein>
<keyword evidence="2" id="KW-1185">Reference proteome</keyword>
<dbReference type="Proteomes" id="UP000664032">
    <property type="component" value="Unassembled WGS sequence"/>
</dbReference>
<sequence>MPAGRTVKIAVIGTGLAGLTAAHLLAKESQGDGVDFEVHLFEKASGLIPSVLYTSFTVCFQSSAIGMDSASISLTGNNTASEDDWRVDVPMRSFQGEKAGQDRTIITTMIYNGGSGRAGVSKPSSLGNVDADKQVTSFQNPLRNIWATGLFLLYTLQLIICYAITLYHSLPLWRSSDISTMTFRDWASRSTPHRFIFKRIGLDLMWIDYVHSTLIPLFSAVCTAPAEDILNHPVEEFLDYIWLTLGTHHYVVVGGVRDVVSRLTAGIRHLHLSSPIMSIQSDRDDPHFNEETTEYNGFHHVILATQASGAVPILSNYLQSMPAQSSHRDDVERQINCLKAFDYRKSIVVNHTDDTLLPDNSADVRDLNLISHPFHSSSRFYEMQNSKAFGTLCVSPSYTMATHVLSTPKEYPHTAPRVYQTTNPIIAPKEESILSVSKLDRAIVTRRSKAALQSLCVQESKKWWQCSYESRTRLGELQGNSTVLKGYNPGIWICGSYAHLGIPLLEGCVVSARNVVEGILAKEGAVWKGKPW</sequence>
<organism evidence="1 2">
    <name type="scientific">Psilocybe cubensis</name>
    <name type="common">Psychedelic mushroom</name>
    <name type="synonym">Stropharia cubensis</name>
    <dbReference type="NCBI Taxonomy" id="181762"/>
    <lineage>
        <taxon>Eukaryota</taxon>
        <taxon>Fungi</taxon>
        <taxon>Dikarya</taxon>
        <taxon>Basidiomycota</taxon>
        <taxon>Agaricomycotina</taxon>
        <taxon>Agaricomycetes</taxon>
        <taxon>Agaricomycetidae</taxon>
        <taxon>Agaricales</taxon>
        <taxon>Agaricineae</taxon>
        <taxon>Strophariaceae</taxon>
        <taxon>Psilocybe</taxon>
    </lineage>
</organism>
<evidence type="ECO:0000313" key="2">
    <source>
        <dbReference type="Proteomes" id="UP000664032"/>
    </source>
</evidence>
<proteinExistence type="predicted"/>
<comment type="caution">
    <text evidence="1">The sequence shown here is derived from an EMBL/GenBank/DDBJ whole genome shotgun (WGS) entry which is preliminary data.</text>
</comment>
<reference evidence="1" key="1">
    <citation type="submission" date="2021-10" db="EMBL/GenBank/DDBJ databases">
        <title>Psilocybe cubensis genome.</title>
        <authorList>
            <person name="Mckernan K.J."/>
            <person name="Crawford S."/>
            <person name="Trippe A."/>
            <person name="Kane L.T."/>
            <person name="Mclaughlin S."/>
        </authorList>
    </citation>
    <scope>NUCLEOTIDE SEQUENCE</scope>
    <source>
        <strain evidence="1">MGC-MH-2018</strain>
    </source>
</reference>